<comment type="subcellular location">
    <subcellularLocation>
        <location evidence="1">Nucleus</location>
    </subcellularLocation>
</comment>
<feature type="domain" description="C2H2-type" evidence="9">
    <location>
        <begin position="935"/>
        <end position="962"/>
    </location>
</feature>
<feature type="region of interest" description="Disordered" evidence="8">
    <location>
        <begin position="1112"/>
        <end position="1140"/>
    </location>
</feature>
<feature type="domain" description="C2H2-type" evidence="9">
    <location>
        <begin position="1002"/>
        <end position="1029"/>
    </location>
</feature>
<dbReference type="GO" id="GO:0005634">
    <property type="term" value="C:nucleus"/>
    <property type="evidence" value="ECO:0007669"/>
    <property type="project" value="UniProtKB-SubCell"/>
</dbReference>
<feature type="domain" description="C2H2-type" evidence="9">
    <location>
        <begin position="264"/>
        <end position="291"/>
    </location>
</feature>
<feature type="domain" description="C2H2-type" evidence="9">
    <location>
        <begin position="123"/>
        <end position="150"/>
    </location>
</feature>
<dbReference type="KEGG" id="bgt:106073212"/>
<organism evidence="10 11">
    <name type="scientific">Biomphalaria glabrata</name>
    <name type="common">Bloodfluke planorb</name>
    <name type="synonym">Freshwater snail</name>
    <dbReference type="NCBI Taxonomy" id="6526"/>
    <lineage>
        <taxon>Eukaryota</taxon>
        <taxon>Metazoa</taxon>
        <taxon>Spiralia</taxon>
        <taxon>Lophotrochozoa</taxon>
        <taxon>Mollusca</taxon>
        <taxon>Gastropoda</taxon>
        <taxon>Heterobranchia</taxon>
        <taxon>Euthyneura</taxon>
        <taxon>Panpulmonata</taxon>
        <taxon>Hygrophila</taxon>
        <taxon>Lymnaeoidea</taxon>
        <taxon>Planorbidae</taxon>
        <taxon>Biomphalaria</taxon>
    </lineage>
</organism>
<keyword evidence="5" id="KW-0862">Zinc</keyword>
<feature type="domain" description="C2H2-type" evidence="9">
    <location>
        <begin position="907"/>
        <end position="934"/>
    </location>
</feature>
<feature type="domain" description="C2H2-type" evidence="9">
    <location>
        <begin position="558"/>
        <end position="585"/>
    </location>
</feature>
<accession>A0A2C9JYM6</accession>
<dbReference type="AlphaFoldDB" id="A0A2C9JYM6"/>
<evidence type="ECO:0000259" key="9">
    <source>
        <dbReference type="PROSITE" id="PS50157"/>
    </source>
</evidence>
<dbReference type="VEuPathDB" id="VectorBase:BGLB010151"/>
<keyword evidence="4 7" id="KW-0863">Zinc-finger</keyword>
<reference evidence="10" key="1">
    <citation type="submission" date="2020-05" db="UniProtKB">
        <authorList>
            <consortium name="EnsemblMetazoa"/>
        </authorList>
    </citation>
    <scope>IDENTIFICATION</scope>
    <source>
        <strain evidence="10">BB02</strain>
    </source>
</reference>
<dbReference type="PANTHER" id="PTHR24409">
    <property type="entry name" value="ZINC FINGER PROTEIN 142"/>
    <property type="match status" value="1"/>
</dbReference>
<proteinExistence type="predicted"/>
<dbReference type="OrthoDB" id="3561125at2759"/>
<dbReference type="GO" id="GO:0008270">
    <property type="term" value="F:zinc ion binding"/>
    <property type="evidence" value="ECO:0007669"/>
    <property type="project" value="UniProtKB-KW"/>
</dbReference>
<feature type="domain" description="C2H2-type" evidence="9">
    <location>
        <begin position="236"/>
        <end position="263"/>
    </location>
</feature>
<dbReference type="GO" id="GO:0000977">
    <property type="term" value="F:RNA polymerase II transcription regulatory region sequence-specific DNA binding"/>
    <property type="evidence" value="ECO:0007669"/>
    <property type="project" value="TreeGrafter"/>
</dbReference>
<evidence type="ECO:0000256" key="1">
    <source>
        <dbReference type="ARBA" id="ARBA00004123"/>
    </source>
</evidence>
<feature type="compositionally biased region" description="Polar residues" evidence="8">
    <location>
        <begin position="755"/>
        <end position="769"/>
    </location>
</feature>
<dbReference type="InterPro" id="IPR036236">
    <property type="entry name" value="Znf_C2H2_sf"/>
</dbReference>
<name>A0A2C9JYM6_BIOGL</name>
<feature type="domain" description="C2H2-type" evidence="9">
    <location>
        <begin position="851"/>
        <end position="878"/>
    </location>
</feature>
<feature type="region of interest" description="Disordered" evidence="8">
    <location>
        <begin position="750"/>
        <end position="770"/>
    </location>
</feature>
<evidence type="ECO:0000313" key="10">
    <source>
        <dbReference type="EnsemblMetazoa" id="BGLB010151-PB"/>
    </source>
</evidence>
<feature type="domain" description="C2H2-type" evidence="9">
    <location>
        <begin position="699"/>
        <end position="726"/>
    </location>
</feature>
<feature type="domain" description="C2H2-type" evidence="9">
    <location>
        <begin position="1030"/>
        <end position="1057"/>
    </location>
</feature>
<feature type="domain" description="C2H2-type" evidence="9">
    <location>
        <begin position="151"/>
        <end position="178"/>
    </location>
</feature>
<protein>
    <recommendedName>
        <fullName evidence="9">C2H2-type domain-containing protein</fullName>
    </recommendedName>
</protein>
<dbReference type="FunFam" id="3.30.160.60:FF:000446">
    <property type="entry name" value="Zinc finger protein"/>
    <property type="match status" value="1"/>
</dbReference>
<sequence>MSFEKQKSKLKSLVGDSSVDLIKPEENGADLDQVLTDRNIVNYKTEDRNTFSGINMKSSFEETSTKLGKSLLTTKTADVSTSGLVEKKGDCKESKLSCLNCNFIGKFHSDLQRHMLEHKKNEIACEHCGLKCASKDTLIAHMSLHSDNKPFECLVCGSTFQRVSSLRQHMLLHTNYRDRSCDVCEIICETQEQLQLHMKTHENEDFLTCVMCGLKCVSEAQLLKHSRDHEEDGKSLQCPSCSKLCHSLSEFRQHILVHNGLKSFTCKHCALTCSTKTELNNHLLTHTELNPFTCSLCDFACRSKVLLINHTISHMNDEDYTSERFSLGNYSKDFKAENSTMNNFLSGLEKEINSQFKQDAAPGGNNIKNIYTSLMSLSSSSKKSNVVLDESLNVINGRSDASELNNCTKSSTSYKKSKNTMTSGTADNVQENNVKKNAIKIVRDTNQSNGSATLSRNQYSPSISKCKDSVNQNKILDVDIKEEPSSDNECDFLSSETSESQSFLCKLCKFVSQSSRLLDEHFKTHVEAHDCDSILPSKVKLNEHSRKLSMDVTNIHTFRCEFCNYNSKTEGDLKQHLLVHLNSQQFSCPQCSYICTKQSELDEHKLTHINGKPFSCVYCKYMCGSQKVLDNHMKEHLNEKVHLCPHCDYQFPNRTLLKKHLQQNHVNKRPYACDLCPFTCWLNSDLKKHQWIHNGIKPYQCDQCDYRCRRGNRLREHMMIHKNAKPFICSICSHPCRTSHHLKKHMQLHNDPSPGHQNIQATSNEQTSNEVDEISDNLPVFFEESESSTEPAPISKTMDVLKKNGFPVEQYQRKRYLRGPKQFTCTVCPYVSKKLSHLKRHMYCHTTERPFKCGHCEYTSKTEENLRRHMKRHSGTKPLICKLCSYSCFELGDMNQHLLIHTDFKAFKCPLCDYSARKKYHLNEHILSHSNTKSFLCSECGDSFRSNSKLREHMFYHTAEKNIACPHCSFECRRQSELTKHLRKHVNNQGVAFCDSQEQRPYVCSVCGFSCKFYSALKHHMVVHSDEKPYSCPHCPFQSRTNSQLKIHVKRHVEGKPFSCQYCPFTCKHESSLRRHRLQHVCLKPIQCDLCDYTCVRNYDLKRHLQNKHKLSNIQEKEESQSRKQRESSGSPTWKSSAEYMDRSPTMLSTSNNLSIDILGTSITIDGGLLKAFSTEDV</sequence>
<evidence type="ECO:0000256" key="6">
    <source>
        <dbReference type="ARBA" id="ARBA00023242"/>
    </source>
</evidence>
<feature type="domain" description="C2H2-type" evidence="9">
    <location>
        <begin position="671"/>
        <end position="698"/>
    </location>
</feature>
<keyword evidence="6" id="KW-0539">Nucleus</keyword>
<feature type="domain" description="C2H2-type" evidence="9">
    <location>
        <begin position="1058"/>
        <end position="1085"/>
    </location>
</feature>
<evidence type="ECO:0000256" key="4">
    <source>
        <dbReference type="ARBA" id="ARBA00022771"/>
    </source>
</evidence>
<feature type="domain" description="C2H2-type" evidence="9">
    <location>
        <begin position="586"/>
        <end position="613"/>
    </location>
</feature>
<feature type="compositionally biased region" description="Basic and acidic residues" evidence="8">
    <location>
        <begin position="1115"/>
        <end position="1127"/>
    </location>
</feature>
<dbReference type="EnsemblMetazoa" id="BGLB010151-RB">
    <property type="protein sequence ID" value="BGLB010151-PB"/>
    <property type="gene ID" value="BGLB010151"/>
</dbReference>
<feature type="domain" description="C2H2-type" evidence="9">
    <location>
        <begin position="642"/>
        <end position="670"/>
    </location>
</feature>
<dbReference type="FunFam" id="3.30.160.60:FF:000870">
    <property type="entry name" value="zinc finger protein 197 isoform X1"/>
    <property type="match status" value="1"/>
</dbReference>
<keyword evidence="3" id="KW-0677">Repeat</keyword>
<dbReference type="Pfam" id="PF00096">
    <property type="entry name" value="zf-C2H2"/>
    <property type="match status" value="3"/>
</dbReference>
<dbReference type="SUPFAM" id="SSF57667">
    <property type="entry name" value="beta-beta-alpha zinc fingers"/>
    <property type="match status" value="12"/>
</dbReference>
<dbReference type="GO" id="GO:0000981">
    <property type="term" value="F:DNA-binding transcription factor activity, RNA polymerase II-specific"/>
    <property type="evidence" value="ECO:0007669"/>
    <property type="project" value="TreeGrafter"/>
</dbReference>
<dbReference type="Gene3D" id="3.30.160.60">
    <property type="entry name" value="Classic Zinc Finger"/>
    <property type="match status" value="15"/>
</dbReference>
<evidence type="ECO:0000256" key="3">
    <source>
        <dbReference type="ARBA" id="ARBA00022737"/>
    </source>
</evidence>
<feature type="domain" description="C2H2-type" evidence="9">
    <location>
        <begin position="727"/>
        <end position="754"/>
    </location>
</feature>
<dbReference type="Proteomes" id="UP000076420">
    <property type="component" value="Unassembled WGS sequence"/>
</dbReference>
<evidence type="ECO:0000313" key="11">
    <source>
        <dbReference type="Proteomes" id="UP000076420"/>
    </source>
</evidence>
<dbReference type="PROSITE" id="PS00028">
    <property type="entry name" value="ZINC_FINGER_C2H2_1"/>
    <property type="match status" value="19"/>
</dbReference>
<keyword evidence="2" id="KW-0479">Metal-binding</keyword>
<dbReference type="PROSITE" id="PS50157">
    <property type="entry name" value="ZINC_FINGER_C2H2_2"/>
    <property type="match status" value="18"/>
</dbReference>
<dbReference type="STRING" id="6526.A0A2C9JYM6"/>
<feature type="domain" description="C2H2-type" evidence="9">
    <location>
        <begin position="963"/>
        <end position="990"/>
    </location>
</feature>
<dbReference type="FunFam" id="3.30.160.60:FF:000100">
    <property type="entry name" value="Zinc finger 45-like"/>
    <property type="match status" value="1"/>
</dbReference>
<evidence type="ECO:0000256" key="5">
    <source>
        <dbReference type="ARBA" id="ARBA00022833"/>
    </source>
</evidence>
<dbReference type="InterPro" id="IPR013087">
    <property type="entry name" value="Znf_C2H2_type"/>
</dbReference>
<evidence type="ECO:0000256" key="8">
    <source>
        <dbReference type="SAM" id="MobiDB-lite"/>
    </source>
</evidence>
<feature type="region of interest" description="Disordered" evidence="8">
    <location>
        <begin position="407"/>
        <end position="426"/>
    </location>
</feature>
<evidence type="ECO:0000256" key="7">
    <source>
        <dbReference type="PROSITE-ProRule" id="PRU00042"/>
    </source>
</evidence>
<feature type="compositionally biased region" description="Low complexity" evidence="8">
    <location>
        <begin position="408"/>
        <end position="423"/>
    </location>
</feature>
<dbReference type="SMART" id="SM00355">
    <property type="entry name" value="ZnF_C2H2"/>
    <property type="match status" value="26"/>
</dbReference>
<feature type="domain" description="C2H2-type" evidence="9">
    <location>
        <begin position="823"/>
        <end position="850"/>
    </location>
</feature>
<dbReference type="PANTHER" id="PTHR24409:SF295">
    <property type="entry name" value="AZ2-RELATED"/>
    <property type="match status" value="1"/>
</dbReference>
<evidence type="ECO:0000256" key="2">
    <source>
        <dbReference type="ARBA" id="ARBA00022723"/>
    </source>
</evidence>
<gene>
    <name evidence="10" type="primary">106073212</name>
</gene>
<dbReference type="VEuPathDB" id="VectorBase:BGLAX_028834"/>